<protein>
    <submittedName>
        <fullName evidence="5 6">ATPase</fullName>
    </submittedName>
</protein>
<gene>
    <name evidence="5" type="ORF">AA2016_3764</name>
    <name evidence="6" type="ORF">FHS67_000833</name>
</gene>
<dbReference type="EMBL" id="CP015005">
    <property type="protein sequence ID" value="AMS42684.1"/>
    <property type="molecule type" value="Genomic_DNA"/>
</dbReference>
<dbReference type="InterPro" id="IPR023335">
    <property type="entry name" value="ATP12_ortho_dom_sf"/>
</dbReference>
<keyword evidence="8" id="KW-1185">Reference proteome</keyword>
<evidence type="ECO:0000256" key="1">
    <source>
        <dbReference type="ARBA" id="ARBA00008231"/>
    </source>
</evidence>
<dbReference type="KEGG" id="aak:AA2016_3764"/>
<dbReference type="Proteomes" id="UP000075755">
    <property type="component" value="Chromosome"/>
</dbReference>
<dbReference type="PANTHER" id="PTHR21013:SF10">
    <property type="entry name" value="ATP SYNTHASE MITOCHONDRIAL F1 COMPLEX ASSEMBLY FACTOR 2"/>
    <property type="match status" value="1"/>
</dbReference>
<keyword evidence="3" id="KW-0143">Chaperone</keyword>
<proteinExistence type="inferred from homology"/>
<dbReference type="InterPro" id="IPR011419">
    <property type="entry name" value="ATP12_ATP_synth-F1-assembly"/>
</dbReference>
<dbReference type="EMBL" id="JACICB010000003">
    <property type="protein sequence ID" value="MBB3704530.1"/>
    <property type="molecule type" value="Genomic_DNA"/>
</dbReference>
<reference evidence="6 8" key="2">
    <citation type="submission" date="2020-08" db="EMBL/GenBank/DDBJ databases">
        <title>Genomic Encyclopedia of Type Strains, Phase IV (KMG-IV): sequencing the most valuable type-strain genomes for metagenomic binning, comparative biology and taxonomic classification.</title>
        <authorList>
            <person name="Goeker M."/>
        </authorList>
    </citation>
    <scope>NUCLEOTIDE SEQUENCE [LARGE SCALE GENOMIC DNA]</scope>
    <source>
        <strain evidence="6 8">DSM 10368</strain>
    </source>
</reference>
<evidence type="ECO:0000313" key="7">
    <source>
        <dbReference type="Proteomes" id="UP000075755"/>
    </source>
</evidence>
<evidence type="ECO:0000313" key="6">
    <source>
        <dbReference type="EMBL" id="MBB3704530.1"/>
    </source>
</evidence>
<dbReference type="Proteomes" id="UP000577697">
    <property type="component" value="Unassembled WGS sequence"/>
</dbReference>
<keyword evidence="2" id="KW-0809">Transit peptide</keyword>
<evidence type="ECO:0000256" key="2">
    <source>
        <dbReference type="ARBA" id="ARBA00022946"/>
    </source>
</evidence>
<reference evidence="5 7" key="1">
    <citation type="submission" date="2016-03" db="EMBL/GenBank/DDBJ databases">
        <title>Complete genome of Aminobacter aminovorans KCTC 2477.</title>
        <authorList>
            <person name="Kim K.M."/>
        </authorList>
    </citation>
    <scope>NUCLEOTIDE SEQUENCE [LARGE SCALE GENOMIC DNA]</scope>
    <source>
        <strain evidence="5 7">KCTC 2477</strain>
    </source>
</reference>
<evidence type="ECO:0000313" key="5">
    <source>
        <dbReference type="EMBL" id="AMS42684.1"/>
    </source>
</evidence>
<dbReference type="InterPro" id="IPR042272">
    <property type="entry name" value="ATP12_ATP_synth-F1-assembly_N"/>
</dbReference>
<dbReference type="SUPFAM" id="SSF160909">
    <property type="entry name" value="ATP12-like"/>
    <property type="match status" value="1"/>
</dbReference>
<sequence>MREILSDLETSDGLSDPDPIRRAQSTLRKQLPKRFYEAASVAAFEEGYAVLLDGKSVRTPGRALLALPTAAAAQLVADEFVAQVEVIDPFTMPVLRLVNTAIDGVATDPQAVLEDILRFSSSDLLCYRADSPEKLVERQAEAWDPVLDWARASLGARFVLAEGVMHVEQPREAIAALGVHLSQRTEPMKLAALHVMTTLTGSALLALAVETGELTVEEAWAAAHVDEDWQIEHWGQDSEAVARRATRKRDMLAAVALLEALKAA</sequence>
<name>A0AAC8YR31_AMIAI</name>
<comment type="similarity">
    <text evidence="1">Belongs to the ATP12 family.</text>
</comment>
<dbReference type="PANTHER" id="PTHR21013">
    <property type="entry name" value="ATP SYNTHASE MITOCHONDRIAL F1 COMPLEX ASSEMBLY FACTOR 2/ATP12 PROTEIN, MITOCHONDRIAL PRECURSOR"/>
    <property type="match status" value="1"/>
</dbReference>
<dbReference type="AlphaFoldDB" id="A0AAC8YR31"/>
<dbReference type="Pfam" id="PF07542">
    <property type="entry name" value="ATP12"/>
    <property type="match status" value="1"/>
</dbReference>
<evidence type="ECO:0000313" key="8">
    <source>
        <dbReference type="Proteomes" id="UP000577697"/>
    </source>
</evidence>
<evidence type="ECO:0000256" key="4">
    <source>
        <dbReference type="SAM" id="MobiDB-lite"/>
    </source>
</evidence>
<feature type="region of interest" description="Disordered" evidence="4">
    <location>
        <begin position="1"/>
        <end position="20"/>
    </location>
</feature>
<dbReference type="Gene3D" id="3.30.2180.10">
    <property type="entry name" value="ATP12-like"/>
    <property type="match status" value="1"/>
</dbReference>
<organism evidence="5 7">
    <name type="scientific">Aminobacter aminovorans</name>
    <name type="common">Chelatobacter heintzii</name>
    <dbReference type="NCBI Taxonomy" id="83263"/>
    <lineage>
        <taxon>Bacteria</taxon>
        <taxon>Pseudomonadati</taxon>
        <taxon>Pseudomonadota</taxon>
        <taxon>Alphaproteobacteria</taxon>
        <taxon>Hyphomicrobiales</taxon>
        <taxon>Phyllobacteriaceae</taxon>
        <taxon>Aminobacter</taxon>
    </lineage>
</organism>
<dbReference type="GO" id="GO:0043461">
    <property type="term" value="P:proton-transporting ATP synthase complex assembly"/>
    <property type="evidence" value="ECO:0007669"/>
    <property type="project" value="InterPro"/>
</dbReference>
<dbReference type="RefSeq" id="WP_067962301.1">
    <property type="nucleotide sequence ID" value="NZ_CP015005.1"/>
</dbReference>
<evidence type="ECO:0000256" key="3">
    <source>
        <dbReference type="ARBA" id="ARBA00023186"/>
    </source>
</evidence>
<accession>A0AAC8YR31</accession>
<dbReference type="Gene3D" id="1.10.3580.10">
    <property type="entry name" value="ATP12 ATPase"/>
    <property type="match status" value="1"/>
</dbReference>